<dbReference type="InterPro" id="IPR040676">
    <property type="entry name" value="DUF5641"/>
</dbReference>
<feature type="domain" description="Integrase catalytic" evidence="1">
    <location>
        <begin position="1"/>
        <end position="136"/>
    </location>
</feature>
<dbReference type="SUPFAM" id="SSF53098">
    <property type="entry name" value="Ribonuclease H-like"/>
    <property type="match status" value="1"/>
</dbReference>
<dbReference type="GO" id="GO:0015074">
    <property type="term" value="P:DNA integration"/>
    <property type="evidence" value="ECO:0007669"/>
    <property type="project" value="InterPro"/>
</dbReference>
<dbReference type="Proteomes" id="UP000075881">
    <property type="component" value="Unassembled WGS sequence"/>
</dbReference>
<dbReference type="InterPro" id="IPR036397">
    <property type="entry name" value="RNaseH_sf"/>
</dbReference>
<protein>
    <recommendedName>
        <fullName evidence="1">Integrase catalytic domain-containing protein</fullName>
    </recommendedName>
</protein>
<reference evidence="3" key="1">
    <citation type="submission" date="2013-03" db="EMBL/GenBank/DDBJ databases">
        <title>The Genome Sequence of Anopheles christyi ACHKN1017.</title>
        <authorList>
            <consortium name="The Broad Institute Genomics Platform"/>
            <person name="Neafsey D.E."/>
            <person name="Besansky N."/>
            <person name="Walker B."/>
            <person name="Young S.K."/>
            <person name="Zeng Q."/>
            <person name="Gargeya S."/>
            <person name="Fitzgerald M."/>
            <person name="Haas B."/>
            <person name="Abouelleil A."/>
            <person name="Allen A.W."/>
            <person name="Alvarado L."/>
            <person name="Arachchi H.M."/>
            <person name="Berlin A.M."/>
            <person name="Chapman S.B."/>
            <person name="Gainer-Dewar J."/>
            <person name="Goldberg J."/>
            <person name="Griggs A."/>
            <person name="Gujja S."/>
            <person name="Hansen M."/>
            <person name="Howarth C."/>
            <person name="Imamovic A."/>
            <person name="Ireland A."/>
            <person name="Larimer J."/>
            <person name="McCowan C."/>
            <person name="Murphy C."/>
            <person name="Pearson M."/>
            <person name="Poon T.W."/>
            <person name="Priest M."/>
            <person name="Roberts A."/>
            <person name="Saif S."/>
            <person name="Shea T."/>
            <person name="Sisk P."/>
            <person name="Sykes S."/>
            <person name="Wortman J."/>
            <person name="Nusbaum C."/>
            <person name="Birren B."/>
        </authorList>
    </citation>
    <scope>NUCLEOTIDE SEQUENCE [LARGE SCALE GENOMIC DNA]</scope>
    <source>
        <strain evidence="3">ACHKN1017</strain>
    </source>
</reference>
<dbReference type="Gene3D" id="3.30.420.10">
    <property type="entry name" value="Ribonuclease H-like superfamily/Ribonuclease H"/>
    <property type="match status" value="1"/>
</dbReference>
<keyword evidence="3" id="KW-1185">Reference proteome</keyword>
<evidence type="ECO:0000259" key="1">
    <source>
        <dbReference type="PROSITE" id="PS50994"/>
    </source>
</evidence>
<reference evidence="2" key="2">
    <citation type="submission" date="2020-05" db="UniProtKB">
        <authorList>
            <consortium name="EnsemblMetazoa"/>
        </authorList>
    </citation>
    <scope>IDENTIFICATION</scope>
    <source>
        <strain evidence="2">ACHKN1017</strain>
    </source>
</reference>
<dbReference type="STRING" id="43041.A0A182KHK0"/>
<accession>A0A182KHK0</accession>
<dbReference type="PANTHER" id="PTHR47331">
    <property type="entry name" value="PHD-TYPE DOMAIN-CONTAINING PROTEIN"/>
    <property type="match status" value="1"/>
</dbReference>
<dbReference type="Pfam" id="PF18701">
    <property type="entry name" value="DUF5641"/>
    <property type="match status" value="1"/>
</dbReference>
<dbReference type="PROSITE" id="PS50994">
    <property type="entry name" value="INTEGRASE"/>
    <property type="match status" value="1"/>
</dbReference>
<dbReference type="GO" id="GO:0003676">
    <property type="term" value="F:nucleic acid binding"/>
    <property type="evidence" value="ECO:0007669"/>
    <property type="project" value="InterPro"/>
</dbReference>
<organism evidence="2 3">
    <name type="scientific">Anopheles christyi</name>
    <dbReference type="NCBI Taxonomy" id="43041"/>
    <lineage>
        <taxon>Eukaryota</taxon>
        <taxon>Metazoa</taxon>
        <taxon>Ecdysozoa</taxon>
        <taxon>Arthropoda</taxon>
        <taxon>Hexapoda</taxon>
        <taxon>Insecta</taxon>
        <taxon>Pterygota</taxon>
        <taxon>Neoptera</taxon>
        <taxon>Endopterygota</taxon>
        <taxon>Diptera</taxon>
        <taxon>Nematocera</taxon>
        <taxon>Culicoidea</taxon>
        <taxon>Culicidae</taxon>
        <taxon>Anophelinae</taxon>
        <taxon>Anopheles</taxon>
    </lineage>
</organism>
<dbReference type="AlphaFoldDB" id="A0A182KHK0"/>
<dbReference type="EnsemblMetazoa" id="ACHR010238-RA">
    <property type="protein sequence ID" value="ACHR010238-PA"/>
    <property type="gene ID" value="ACHR010238"/>
</dbReference>
<evidence type="ECO:0000313" key="3">
    <source>
        <dbReference type="Proteomes" id="UP000075881"/>
    </source>
</evidence>
<proteinExistence type="predicted"/>
<dbReference type="PANTHER" id="PTHR47331:SF1">
    <property type="entry name" value="GAG-LIKE PROTEIN"/>
    <property type="match status" value="1"/>
</dbReference>
<sequence>LSTDSCIFAIRNFTARKGLPLEFVSDRGTNFVGASRELKEAAALIDVDRICASRDTKWVFNPPAAPHFGGSWERLIQSIKKTLASFDLPHHPTDELLRARLSEVELIVNSRPLTEIPLEDEAESPLTPNHFILGSSNGSKPPLPFDDSTPSVRRTWKSVQQFADMFWKRWVTEYLPTLTKRTKWYQPTRLLAEGDLVLVADGNNPRNCWPRGRIIKVYRAADNQVRRVTIQTGSGLIERP</sequence>
<name>A0A182KHK0_9DIPT</name>
<evidence type="ECO:0000313" key="2">
    <source>
        <dbReference type="EnsemblMetazoa" id="ACHR010238-PA"/>
    </source>
</evidence>
<dbReference type="InterPro" id="IPR012337">
    <property type="entry name" value="RNaseH-like_sf"/>
</dbReference>
<dbReference type="InterPro" id="IPR001584">
    <property type="entry name" value="Integrase_cat-core"/>
</dbReference>
<dbReference type="VEuPathDB" id="VectorBase:ACHR010238"/>